<dbReference type="Proteomes" id="UP000631181">
    <property type="component" value="Unassembled WGS sequence"/>
</dbReference>
<evidence type="ECO:0000259" key="2">
    <source>
        <dbReference type="Pfam" id="PF13468"/>
    </source>
</evidence>
<organism evidence="3 4">
    <name type="scientific">Penicillium ucsense</name>
    <dbReference type="NCBI Taxonomy" id="2839758"/>
    <lineage>
        <taxon>Eukaryota</taxon>
        <taxon>Fungi</taxon>
        <taxon>Dikarya</taxon>
        <taxon>Ascomycota</taxon>
        <taxon>Pezizomycotina</taxon>
        <taxon>Eurotiomycetes</taxon>
        <taxon>Eurotiomycetidae</taxon>
        <taxon>Eurotiales</taxon>
        <taxon>Aspergillaceae</taxon>
        <taxon>Penicillium</taxon>
    </lineage>
</organism>
<dbReference type="OrthoDB" id="408973at2759"/>
<comment type="caution">
    <text evidence="3">The sequence shown here is derived from an EMBL/GenBank/DDBJ whole genome shotgun (WGS) entry which is preliminary data.</text>
</comment>
<name>A0A8J8W9K1_9EURO</name>
<dbReference type="Gene3D" id="3.10.180.10">
    <property type="entry name" value="2,3-Dihydroxybiphenyl 1,2-Dioxygenase, domain 1"/>
    <property type="match status" value="1"/>
</dbReference>
<proteinExistence type="predicted"/>
<dbReference type="InterPro" id="IPR029068">
    <property type="entry name" value="Glyas_Bleomycin-R_OHBP_Dase"/>
</dbReference>
<keyword evidence="4" id="KW-1185">Reference proteome</keyword>
<reference evidence="3" key="1">
    <citation type="journal article" date="2020" name="Front. Microbiol.">
        <title>Gene regulatory networks of Penicillium echinulatum 2HH and Penicillium oxalicum 114-2 inferred by a computational biology approach.</title>
        <authorList>
            <person name="Lenz A.R."/>
            <person name="Galan-Vasquez E."/>
            <person name="Balbinot E."/>
            <person name="De Abreu F.P."/>
            <person name="De Oliveira N.S."/>
            <person name="Da Rosa L.O."/>
            <person name="De Avila E Silva S."/>
            <person name="Camassola M."/>
            <person name="Dillon A.J.P."/>
            <person name="Perez-Rueda E."/>
        </authorList>
    </citation>
    <scope>NUCLEOTIDE SEQUENCE</scope>
    <source>
        <strain evidence="3">S1M29</strain>
    </source>
</reference>
<feature type="region of interest" description="Disordered" evidence="1">
    <location>
        <begin position="276"/>
        <end position="298"/>
    </location>
</feature>
<evidence type="ECO:0000256" key="1">
    <source>
        <dbReference type="SAM" id="MobiDB-lite"/>
    </source>
</evidence>
<dbReference type="Pfam" id="PF13468">
    <property type="entry name" value="Glyoxalase_3"/>
    <property type="match status" value="1"/>
</dbReference>
<sequence length="298" mass="33114">MGSIGHTSRIDHVTILLSKEEFDNPPSWLSDNFTIIEGGKHTGQASQLKLIVFEDGTYLELFNWWDEPPKDHSWGTKEPGLIDWSISTTSMQTQQEHYDGIEQRINSATGGDGYLGVSYPPPSGQGRTTPQGTKLHWTRTNPVFHSSRETPDDEFFPTGRLDAPFLCYDGTPRNTRLRFDDPARTTHPCGAVGMSQIEVVAPSSHMANYLTLLTNFLGSQPQKAEGNAGHVFSLGRPVEDGGECSIWLHEERDEADETWLRTRGIGPLKLRLQTKDHKKRGEKLLGSDGSASHVSLVC</sequence>
<feature type="compositionally biased region" description="Polar residues" evidence="1">
    <location>
        <begin position="289"/>
        <end position="298"/>
    </location>
</feature>
<feature type="domain" description="Glyoxalase-like" evidence="2">
    <location>
        <begin position="10"/>
        <end position="204"/>
    </location>
</feature>
<accession>A0A8J8W9K1</accession>
<protein>
    <recommendedName>
        <fullName evidence="2">Glyoxalase-like domain-containing protein</fullName>
    </recommendedName>
</protein>
<gene>
    <name evidence="3" type="ORF">PECM_007557</name>
</gene>
<dbReference type="EMBL" id="WIWV01000007">
    <property type="protein sequence ID" value="KAF7719264.1"/>
    <property type="molecule type" value="Genomic_DNA"/>
</dbReference>
<dbReference type="AlphaFoldDB" id="A0A8J8W9K1"/>
<dbReference type="InterPro" id="IPR025870">
    <property type="entry name" value="Glyoxalase-like_dom"/>
</dbReference>
<dbReference type="PANTHER" id="PTHR40265:SF1">
    <property type="entry name" value="GLYOXALASE-LIKE DOMAIN-CONTAINING PROTEIN"/>
    <property type="match status" value="1"/>
</dbReference>
<dbReference type="PANTHER" id="PTHR40265">
    <property type="entry name" value="BLL2707 PROTEIN"/>
    <property type="match status" value="1"/>
</dbReference>
<evidence type="ECO:0000313" key="4">
    <source>
        <dbReference type="Proteomes" id="UP000631181"/>
    </source>
</evidence>
<evidence type="ECO:0000313" key="3">
    <source>
        <dbReference type="EMBL" id="KAF7719264.1"/>
    </source>
</evidence>